<dbReference type="Pfam" id="PF19086">
    <property type="entry name" value="Terpene_syn_C_2"/>
    <property type="match status" value="1"/>
</dbReference>
<dbReference type="PANTHER" id="PTHR35201">
    <property type="entry name" value="TERPENE SYNTHASE"/>
    <property type="match status" value="1"/>
</dbReference>
<keyword evidence="1 2" id="KW-0456">Lyase</keyword>
<keyword evidence="2" id="KW-0460">Magnesium</keyword>
<evidence type="ECO:0000256" key="1">
    <source>
        <dbReference type="ARBA" id="ARBA00023239"/>
    </source>
</evidence>
<dbReference type="EMBL" id="SZQA01000026">
    <property type="protein sequence ID" value="TKK85642.1"/>
    <property type="molecule type" value="Genomic_DNA"/>
</dbReference>
<protein>
    <recommendedName>
        <fullName evidence="2">Terpene synthase</fullName>
        <ecNumber evidence="2">4.2.3.-</ecNumber>
    </recommendedName>
</protein>
<dbReference type="SUPFAM" id="SSF48576">
    <property type="entry name" value="Terpenoid synthases"/>
    <property type="match status" value="1"/>
</dbReference>
<keyword evidence="4" id="KW-1185">Reference proteome</keyword>
<accession>A0A4U3MB96</accession>
<dbReference type="Gene3D" id="1.10.600.10">
    <property type="entry name" value="Farnesyl Diphosphate Synthase"/>
    <property type="match status" value="1"/>
</dbReference>
<dbReference type="RefSeq" id="WP_137249507.1">
    <property type="nucleotide sequence ID" value="NZ_SZQA01000026.1"/>
</dbReference>
<dbReference type="GO" id="GO:0010333">
    <property type="term" value="F:terpene synthase activity"/>
    <property type="evidence" value="ECO:0007669"/>
    <property type="project" value="InterPro"/>
</dbReference>
<name>A0A4U3MB96_9ACTN</name>
<dbReference type="AlphaFoldDB" id="A0A4U3MB96"/>
<dbReference type="InterPro" id="IPR034686">
    <property type="entry name" value="Terpene_cyclase-like_2"/>
</dbReference>
<evidence type="ECO:0000313" key="4">
    <source>
        <dbReference type="Proteomes" id="UP000308705"/>
    </source>
</evidence>
<comment type="cofactor">
    <cofactor evidence="2">
        <name>Mg(2+)</name>
        <dbReference type="ChEBI" id="CHEBI:18420"/>
    </cofactor>
</comment>
<gene>
    <name evidence="3" type="ORF">FDA94_24955</name>
</gene>
<dbReference type="InterPro" id="IPR008949">
    <property type="entry name" value="Isoprenoid_synthase_dom_sf"/>
</dbReference>
<dbReference type="Proteomes" id="UP000308705">
    <property type="component" value="Unassembled WGS sequence"/>
</dbReference>
<evidence type="ECO:0000256" key="2">
    <source>
        <dbReference type="RuleBase" id="RU366034"/>
    </source>
</evidence>
<dbReference type="GO" id="GO:0046872">
    <property type="term" value="F:metal ion binding"/>
    <property type="evidence" value="ECO:0007669"/>
    <property type="project" value="UniProtKB-KW"/>
</dbReference>
<dbReference type="EC" id="4.2.3.-" evidence="2"/>
<proteinExistence type="inferred from homology"/>
<sequence>MTSVVSSPRLDVPSFYCPFPYAISPEADDVDRATVKWMDDFGLFRSAEQRQYLAAQRIGHCAALALPHGRGEGLRLAADYVFWLFTFDDMYCDERVHEMSLDAFVQFVSKLTRIVEAPTAKILTDDPWAEGLRDIRLRMERTATPVQLARWVEEQRKYLFGLIWETANRLEGRIPPVDDYVTMWLNASACGASVMFVDISAGYEVSADDMADSRVRALTEMANAIIAWDNDLISFNKESYRQHRYGYPQIQNLVSVLTSGGMSVEEASAEAVRMRDRVMTLFLKVGDEVRADASPELDRYVYGLGEWIRGYLAWAMSTGRYLDPRNPTDRVAADPVTMPGAWKERASDDRLDPLPLPAITWWWDQLATG</sequence>
<evidence type="ECO:0000313" key="3">
    <source>
        <dbReference type="EMBL" id="TKK85642.1"/>
    </source>
</evidence>
<keyword evidence="2" id="KW-0479">Metal-binding</keyword>
<organism evidence="3 4">
    <name type="scientific">Herbidospora galbida</name>
    <dbReference type="NCBI Taxonomy" id="2575442"/>
    <lineage>
        <taxon>Bacteria</taxon>
        <taxon>Bacillati</taxon>
        <taxon>Actinomycetota</taxon>
        <taxon>Actinomycetes</taxon>
        <taxon>Streptosporangiales</taxon>
        <taxon>Streptosporangiaceae</taxon>
        <taxon>Herbidospora</taxon>
    </lineage>
</organism>
<dbReference type="OrthoDB" id="2989600at2"/>
<dbReference type="PANTHER" id="PTHR35201:SF4">
    <property type="entry name" value="BETA-PINACENE SYNTHASE-RELATED"/>
    <property type="match status" value="1"/>
</dbReference>
<comment type="caution">
    <text evidence="3">The sequence shown here is derived from an EMBL/GenBank/DDBJ whole genome shotgun (WGS) entry which is preliminary data.</text>
</comment>
<comment type="similarity">
    <text evidence="2">Belongs to the terpene synthase family.</text>
</comment>
<reference evidence="3 4" key="1">
    <citation type="submission" date="2019-04" db="EMBL/GenBank/DDBJ databases">
        <title>Herbidospora sp. NEAU-GS14.nov., a novel actinomycete isolated from soil.</title>
        <authorList>
            <person name="Han L."/>
        </authorList>
    </citation>
    <scope>NUCLEOTIDE SEQUENCE [LARGE SCALE GENOMIC DNA]</scope>
    <source>
        <strain evidence="3 4">NEAU-GS14</strain>
    </source>
</reference>